<evidence type="ECO:0000256" key="1">
    <source>
        <dbReference type="ARBA" id="ARBA00004651"/>
    </source>
</evidence>
<feature type="transmembrane region" description="Helical" evidence="7">
    <location>
        <begin position="320"/>
        <end position="338"/>
    </location>
</feature>
<dbReference type="GO" id="GO:0022857">
    <property type="term" value="F:transmembrane transporter activity"/>
    <property type="evidence" value="ECO:0007669"/>
    <property type="project" value="TreeGrafter"/>
</dbReference>
<evidence type="ECO:0000313" key="10">
    <source>
        <dbReference type="EMBL" id="EHQ61656.1"/>
    </source>
</evidence>
<dbReference type="EMBL" id="AHKH01000033">
    <property type="protein sequence ID" value="EHQ61656.1"/>
    <property type="molecule type" value="Genomic_DNA"/>
</dbReference>
<dbReference type="PANTHER" id="PTHR30572:SF4">
    <property type="entry name" value="ABC TRANSPORTER PERMEASE YTRF"/>
    <property type="match status" value="1"/>
</dbReference>
<name>H3SH38_9BACL</name>
<evidence type="ECO:0000256" key="5">
    <source>
        <dbReference type="ARBA" id="ARBA00023136"/>
    </source>
</evidence>
<feature type="transmembrane region" description="Helical" evidence="7">
    <location>
        <begin position="711"/>
        <end position="737"/>
    </location>
</feature>
<dbReference type="OrthoDB" id="1694171at2"/>
<feature type="domain" description="MacB-like periplasmic core" evidence="9">
    <location>
        <begin position="527"/>
        <end position="681"/>
    </location>
</feature>
<keyword evidence="5 7" id="KW-0472">Membrane</keyword>
<evidence type="ECO:0000256" key="4">
    <source>
        <dbReference type="ARBA" id="ARBA00022989"/>
    </source>
</evidence>
<comment type="similarity">
    <text evidence="6">Belongs to the ABC-4 integral membrane protein family.</text>
</comment>
<dbReference type="Pfam" id="PF02687">
    <property type="entry name" value="FtsX"/>
    <property type="match status" value="2"/>
</dbReference>
<sequence>MIRTKNGRTVFHIAKRSLQANRLRNLIIVCAVVLTTLLITSVFTMGFSINRSMELAQMKTAGSDFHGSFKYLKPDEAEKLIRHPSVKQYGKSVLVGRAANAAFKGTTVEINQIDDTMAEHSFVTFKEGGLPSRENEIAMNTWTLDLLGVPHEIGAKVRLDMDINGQHMSKDFILSGYSEADRYVAMSGLVFVSEPFVQKNIAHIDPEASRRTGSYANTIRLDVMFNNAWHIEKKIKNVLSETGVDASYGVNWAYTSVSFSENIANALPYAGLVLIIMLSGYLLIYNIFHISVVKDITFYGLLKTIGTTPRQLRKIISIQANLLYVVALPLGLALGYGIGRWVTPMITGLSSEKIETSYSASPFIFAGAALFSYMTVRIAANKPGRMAARIAPVEAVKFAGISGSSRRKTRRTVHGARLSRMSLANLLRHKKKLFLMLASLSLSIILFGTIYTVISSFNMNKYLNSFISGDFVVKEASAGGRRAIDKAGYALTEDIGKALGAIDGVKSLDKVYYKELQFQLNETVRSLLEPVAAAEDPGMPVFTSILEKGAVWVQLHGIDSGWIDVIQKSDIAAGAFDREKFDSGDYVLITETALEDDQYASYYEPGDRIKLDGMEKSYAVLAVMKPDALYAAGTQSYRSGGFNVYFPAHEFVNSLDNPEILSVTLHADPAKLDQVARAAKAVTASSPDLMMISREDYTKEMQGFIHIFQTVGYGLSLVIALIGILNYINTVITGVLSRRNEFAMLESIGMTKKQLKKMLVYEGLYSVLFTSAIAGTAGMYIIYRAGKGISENLAFTEFTMNIWPIASLIPLLVTISLVVTLAAYQSLSKSTIVERLRAVE</sequence>
<reference evidence="10 11" key="1">
    <citation type="journal article" date="2012" name="J. Bacteriol.">
        <title>Genome Sequence of the Pattern-Forming Social Bacterium Paenibacillus dendritiformis C454 Chiral Morphotype.</title>
        <authorList>
            <person name="Sirota-Madi A."/>
            <person name="Olender T."/>
            <person name="Helman Y."/>
            <person name="Brainis I."/>
            <person name="Finkelshtein A."/>
            <person name="Roth D."/>
            <person name="Hagai E."/>
            <person name="Leshkowitz D."/>
            <person name="Brodsky L."/>
            <person name="Galatenko V."/>
            <person name="Nikolaev V."/>
            <person name="Gutnick D.L."/>
            <person name="Lancet D."/>
            <person name="Ben-Jacob E."/>
        </authorList>
    </citation>
    <scope>NUCLEOTIDE SEQUENCE [LARGE SCALE GENOMIC DNA]</scope>
    <source>
        <strain evidence="10 11">C454</strain>
    </source>
</reference>
<keyword evidence="11" id="KW-1185">Reference proteome</keyword>
<evidence type="ECO:0000259" key="9">
    <source>
        <dbReference type="Pfam" id="PF12704"/>
    </source>
</evidence>
<comment type="caution">
    <text evidence="10">The sequence shown here is derived from an EMBL/GenBank/DDBJ whole genome shotgun (WGS) entry which is preliminary data.</text>
</comment>
<feature type="domain" description="ABC3 transporter permease C-terminal" evidence="8">
    <location>
        <begin position="272"/>
        <end position="382"/>
    </location>
</feature>
<evidence type="ECO:0000256" key="7">
    <source>
        <dbReference type="SAM" id="Phobius"/>
    </source>
</evidence>
<feature type="transmembrane region" description="Helical" evidence="7">
    <location>
        <begin position="26"/>
        <end position="49"/>
    </location>
</feature>
<evidence type="ECO:0000256" key="3">
    <source>
        <dbReference type="ARBA" id="ARBA00022692"/>
    </source>
</evidence>
<evidence type="ECO:0000259" key="8">
    <source>
        <dbReference type="Pfam" id="PF02687"/>
    </source>
</evidence>
<dbReference type="InterPro" id="IPR025857">
    <property type="entry name" value="MacB_PCD"/>
</dbReference>
<dbReference type="STRING" id="1131935.PDENDC454_14227"/>
<protein>
    <recommendedName>
        <fullName evidence="12">ABC transporter permease</fullName>
    </recommendedName>
</protein>
<evidence type="ECO:0000313" key="11">
    <source>
        <dbReference type="Proteomes" id="UP000003900"/>
    </source>
</evidence>
<gene>
    <name evidence="10" type="ORF">PDENDC454_14227</name>
</gene>
<evidence type="ECO:0000256" key="2">
    <source>
        <dbReference type="ARBA" id="ARBA00022475"/>
    </source>
</evidence>
<dbReference type="PATRIC" id="fig|1131935.3.peg.2948"/>
<dbReference type="GO" id="GO:0005886">
    <property type="term" value="C:plasma membrane"/>
    <property type="evidence" value="ECO:0007669"/>
    <property type="project" value="UniProtKB-SubCell"/>
</dbReference>
<keyword evidence="4 7" id="KW-1133">Transmembrane helix</keyword>
<evidence type="ECO:0008006" key="12">
    <source>
        <dbReference type="Google" id="ProtNLM"/>
    </source>
</evidence>
<keyword evidence="3 7" id="KW-0812">Transmembrane</keyword>
<accession>H3SH38</accession>
<feature type="transmembrane region" description="Helical" evidence="7">
    <location>
        <begin position="433"/>
        <end position="454"/>
    </location>
</feature>
<dbReference type="Proteomes" id="UP000003900">
    <property type="component" value="Unassembled WGS sequence"/>
</dbReference>
<feature type="transmembrane region" description="Helical" evidence="7">
    <location>
        <begin position="802"/>
        <end position="827"/>
    </location>
</feature>
<proteinExistence type="inferred from homology"/>
<evidence type="ECO:0000256" key="6">
    <source>
        <dbReference type="ARBA" id="ARBA00038076"/>
    </source>
</evidence>
<dbReference type="InterPro" id="IPR003838">
    <property type="entry name" value="ABC3_permease_C"/>
</dbReference>
<feature type="domain" description="ABC3 transporter permease C-terminal" evidence="8">
    <location>
        <begin position="715"/>
        <end position="830"/>
    </location>
</feature>
<dbReference type="InterPro" id="IPR050250">
    <property type="entry name" value="Macrolide_Exporter_MacB"/>
</dbReference>
<dbReference type="AlphaFoldDB" id="H3SH38"/>
<dbReference type="PANTHER" id="PTHR30572">
    <property type="entry name" value="MEMBRANE COMPONENT OF TRANSPORTER-RELATED"/>
    <property type="match status" value="1"/>
</dbReference>
<feature type="transmembrane region" description="Helical" evidence="7">
    <location>
        <begin position="266"/>
        <end position="288"/>
    </location>
</feature>
<dbReference type="RefSeq" id="WP_006677348.1">
    <property type="nucleotide sequence ID" value="NZ_AHKH01000033.1"/>
</dbReference>
<dbReference type="Pfam" id="PF12704">
    <property type="entry name" value="MacB_PCD"/>
    <property type="match status" value="1"/>
</dbReference>
<keyword evidence="2" id="KW-1003">Cell membrane</keyword>
<organism evidence="10 11">
    <name type="scientific">Paenibacillus dendritiformis C454</name>
    <dbReference type="NCBI Taxonomy" id="1131935"/>
    <lineage>
        <taxon>Bacteria</taxon>
        <taxon>Bacillati</taxon>
        <taxon>Bacillota</taxon>
        <taxon>Bacilli</taxon>
        <taxon>Bacillales</taxon>
        <taxon>Paenibacillaceae</taxon>
        <taxon>Paenibacillus</taxon>
    </lineage>
</organism>
<comment type="subcellular location">
    <subcellularLocation>
        <location evidence="1">Cell membrane</location>
        <topology evidence="1">Multi-pass membrane protein</topology>
    </subcellularLocation>
</comment>
<feature type="transmembrane region" description="Helical" evidence="7">
    <location>
        <begin position="358"/>
        <end position="380"/>
    </location>
</feature>
<feature type="transmembrane region" description="Helical" evidence="7">
    <location>
        <begin position="758"/>
        <end position="782"/>
    </location>
</feature>